<dbReference type="InterPro" id="IPR013155">
    <property type="entry name" value="M/V/L/I-tRNA-synth_anticd-bd"/>
</dbReference>
<comment type="similarity">
    <text evidence="1 11">Belongs to the class-I aminoacyl-tRNA synthetase family. IleS type 1 subfamily.</text>
</comment>
<feature type="binding site" evidence="11">
    <location>
        <position position="911"/>
    </location>
    <ligand>
        <name>Zn(2+)</name>
        <dbReference type="ChEBI" id="CHEBI:29105"/>
    </ligand>
</feature>
<evidence type="ECO:0000259" key="13">
    <source>
        <dbReference type="Pfam" id="PF08264"/>
    </source>
</evidence>
<dbReference type="EC" id="6.1.1.5" evidence="11"/>
<dbReference type="GO" id="GO:0004822">
    <property type="term" value="F:isoleucine-tRNA ligase activity"/>
    <property type="evidence" value="ECO:0007669"/>
    <property type="project" value="UniProtKB-UniRule"/>
</dbReference>
<dbReference type="NCBIfam" id="TIGR00392">
    <property type="entry name" value="ileS"/>
    <property type="match status" value="1"/>
</dbReference>
<organism evidence="14 15">
    <name type="scientific">Helicobacter ganmani</name>
    <dbReference type="NCBI Taxonomy" id="60246"/>
    <lineage>
        <taxon>Bacteria</taxon>
        <taxon>Pseudomonadati</taxon>
        <taxon>Campylobacterota</taxon>
        <taxon>Epsilonproteobacteria</taxon>
        <taxon>Campylobacterales</taxon>
        <taxon>Helicobacteraceae</taxon>
        <taxon>Helicobacter</taxon>
    </lineage>
</organism>
<keyword evidence="4 11" id="KW-0547">Nucleotide-binding</keyword>
<dbReference type="InterPro" id="IPR033708">
    <property type="entry name" value="Anticodon_Ile_BEm"/>
</dbReference>
<dbReference type="PRINTS" id="PR00984">
    <property type="entry name" value="TRNASYNTHILE"/>
</dbReference>
<dbReference type="PROSITE" id="PS00178">
    <property type="entry name" value="AA_TRNA_LIGASE_I"/>
    <property type="match status" value="1"/>
</dbReference>
<dbReference type="InterPro" id="IPR002301">
    <property type="entry name" value="Ile-tRNA-ligase"/>
</dbReference>
<dbReference type="GO" id="GO:0005524">
    <property type="term" value="F:ATP binding"/>
    <property type="evidence" value="ECO:0007669"/>
    <property type="project" value="UniProtKB-UniRule"/>
</dbReference>
<dbReference type="GO" id="GO:0000049">
    <property type="term" value="F:tRNA binding"/>
    <property type="evidence" value="ECO:0007669"/>
    <property type="project" value="InterPro"/>
</dbReference>
<dbReference type="PANTHER" id="PTHR42765:SF1">
    <property type="entry name" value="ISOLEUCINE--TRNA LIGASE, MITOCHONDRIAL"/>
    <property type="match status" value="1"/>
</dbReference>
<feature type="binding site" evidence="11">
    <location>
        <position position="573"/>
    </location>
    <ligand>
        <name>L-isoleucyl-5'-AMP</name>
        <dbReference type="ChEBI" id="CHEBI:178002"/>
    </ligand>
</feature>
<dbReference type="Gene3D" id="3.40.50.620">
    <property type="entry name" value="HUPs"/>
    <property type="match status" value="2"/>
</dbReference>
<comment type="domain">
    <text evidence="11">IleRS has two distinct active sites: one for aminoacylation and one for editing. The misactivated valine is translocated from the active site to the editing site, which sterically excludes the correctly activated isoleucine. The single editing site contains two valyl binding pockets, one specific for each substrate (Val-AMP or Val-tRNA(Ile)).</text>
</comment>
<dbReference type="EMBL" id="NXLS01000010">
    <property type="protein sequence ID" value="RDU61905.1"/>
    <property type="molecule type" value="Genomic_DNA"/>
</dbReference>
<evidence type="ECO:0000256" key="11">
    <source>
        <dbReference type="HAMAP-Rule" id="MF_02002"/>
    </source>
</evidence>
<feature type="domain" description="Aminoacyl-tRNA synthetase class Ia" evidence="12">
    <location>
        <begin position="27"/>
        <end position="653"/>
    </location>
</feature>
<protein>
    <recommendedName>
        <fullName evidence="11">Isoleucine--tRNA ligase</fullName>
        <ecNumber evidence="11">6.1.1.5</ecNumber>
    </recommendedName>
    <alternativeName>
        <fullName evidence="11">Isoleucyl-tRNA synthetase</fullName>
        <shortName evidence="11">IleRS</shortName>
    </alternativeName>
</protein>
<keyword evidence="11" id="KW-0479">Metal-binding</keyword>
<evidence type="ECO:0000256" key="10">
    <source>
        <dbReference type="ARBA" id="ARBA00048359"/>
    </source>
</evidence>
<comment type="cofactor">
    <cofactor evidence="11">
        <name>Zn(2+)</name>
        <dbReference type="ChEBI" id="CHEBI:29105"/>
    </cofactor>
    <text evidence="11">Binds 1 zinc ion per subunit.</text>
</comment>
<dbReference type="Gene3D" id="3.90.740.10">
    <property type="entry name" value="Valyl/Leucyl/Isoleucyl-tRNA synthetase, editing domain"/>
    <property type="match status" value="1"/>
</dbReference>
<comment type="subunit">
    <text evidence="11">Monomer.</text>
</comment>
<evidence type="ECO:0000256" key="9">
    <source>
        <dbReference type="ARBA" id="ARBA00025217"/>
    </source>
</evidence>
<comment type="subcellular location">
    <subcellularLocation>
        <location evidence="11">Cytoplasm</location>
    </subcellularLocation>
</comment>
<dbReference type="InterPro" id="IPR001412">
    <property type="entry name" value="aa-tRNA-synth_I_CS"/>
</dbReference>
<evidence type="ECO:0000256" key="6">
    <source>
        <dbReference type="ARBA" id="ARBA00022840"/>
    </source>
</evidence>
<evidence type="ECO:0000256" key="5">
    <source>
        <dbReference type="ARBA" id="ARBA00022833"/>
    </source>
</evidence>
<dbReference type="InterPro" id="IPR009080">
    <property type="entry name" value="tRNAsynth_Ia_anticodon-bd"/>
</dbReference>
<dbReference type="SUPFAM" id="SSF47323">
    <property type="entry name" value="Anticodon-binding domain of a subclass of class I aminoacyl-tRNA synthetases"/>
    <property type="match status" value="1"/>
</dbReference>
<dbReference type="Gene3D" id="1.10.730.20">
    <property type="match status" value="1"/>
</dbReference>
<evidence type="ECO:0000256" key="2">
    <source>
        <dbReference type="ARBA" id="ARBA00022490"/>
    </source>
</evidence>
<dbReference type="GO" id="GO:0008270">
    <property type="term" value="F:zinc ion binding"/>
    <property type="evidence" value="ECO:0007669"/>
    <property type="project" value="UniProtKB-UniRule"/>
</dbReference>
<dbReference type="AlphaFoldDB" id="A0A3D8IA34"/>
<keyword evidence="6 11" id="KW-0067">ATP-binding</keyword>
<feature type="domain" description="Methionyl/Valyl/Leucyl/Isoleucyl-tRNA synthetase anticodon-binding" evidence="13">
    <location>
        <begin position="693"/>
        <end position="856"/>
    </location>
</feature>
<dbReference type="InterPro" id="IPR009008">
    <property type="entry name" value="Val/Leu/Ile-tRNA-synth_edit"/>
</dbReference>
<dbReference type="InterPro" id="IPR023585">
    <property type="entry name" value="Ile-tRNA-ligase_type1"/>
</dbReference>
<accession>A0A3D8IA34</accession>
<dbReference type="Pfam" id="PF00133">
    <property type="entry name" value="tRNA-synt_1"/>
    <property type="match status" value="1"/>
</dbReference>
<feature type="binding site" evidence="11">
    <location>
        <position position="617"/>
    </location>
    <ligand>
        <name>ATP</name>
        <dbReference type="ChEBI" id="CHEBI:30616"/>
    </ligand>
</feature>
<dbReference type="SUPFAM" id="SSF52374">
    <property type="entry name" value="Nucleotidylyl transferase"/>
    <property type="match status" value="1"/>
</dbReference>
<dbReference type="Gene3D" id="1.10.10.830">
    <property type="entry name" value="Ile-tRNA synthetase CP2 domain-like"/>
    <property type="match status" value="1"/>
</dbReference>
<evidence type="ECO:0000256" key="1">
    <source>
        <dbReference type="ARBA" id="ARBA00006887"/>
    </source>
</evidence>
<dbReference type="OrthoDB" id="9810365at2"/>
<dbReference type="GO" id="GO:0006428">
    <property type="term" value="P:isoleucyl-tRNA aminoacylation"/>
    <property type="evidence" value="ECO:0007669"/>
    <property type="project" value="UniProtKB-UniRule"/>
</dbReference>
<dbReference type="Pfam" id="PF08264">
    <property type="entry name" value="Anticodon_1"/>
    <property type="match status" value="1"/>
</dbReference>
<dbReference type="GO" id="GO:0005829">
    <property type="term" value="C:cytosol"/>
    <property type="evidence" value="ECO:0007669"/>
    <property type="project" value="TreeGrafter"/>
</dbReference>
<keyword evidence="3 11" id="KW-0436">Ligase</keyword>
<gene>
    <name evidence="11" type="primary">ileS</name>
    <name evidence="14" type="ORF">CQA43_08340</name>
</gene>
<feature type="short sequence motif" description="'KMSKS' region" evidence="11">
    <location>
        <begin position="614"/>
        <end position="618"/>
    </location>
</feature>
<evidence type="ECO:0000259" key="12">
    <source>
        <dbReference type="Pfam" id="PF00133"/>
    </source>
</evidence>
<keyword evidence="7 11" id="KW-0648">Protein biosynthesis</keyword>
<keyword evidence="5 11" id="KW-0862">Zinc</keyword>
<dbReference type="SUPFAM" id="SSF50677">
    <property type="entry name" value="ValRS/IleRS/LeuRS editing domain"/>
    <property type="match status" value="1"/>
</dbReference>
<dbReference type="CDD" id="cd07960">
    <property type="entry name" value="Anticodon_Ia_Ile_BEm"/>
    <property type="match status" value="1"/>
</dbReference>
<dbReference type="PANTHER" id="PTHR42765">
    <property type="entry name" value="SOLEUCYL-TRNA SYNTHETASE"/>
    <property type="match status" value="1"/>
</dbReference>
<evidence type="ECO:0000313" key="15">
    <source>
        <dbReference type="Proteomes" id="UP000256650"/>
    </source>
</evidence>
<dbReference type="InterPro" id="IPR014729">
    <property type="entry name" value="Rossmann-like_a/b/a_fold"/>
</dbReference>
<dbReference type="GeneID" id="82536286"/>
<dbReference type="RefSeq" id="WP_115552140.1">
    <property type="nucleotide sequence ID" value="NZ_CAOOIB010000014.1"/>
</dbReference>
<evidence type="ECO:0000256" key="3">
    <source>
        <dbReference type="ARBA" id="ARBA00022598"/>
    </source>
</evidence>
<keyword evidence="2 11" id="KW-0963">Cytoplasm</keyword>
<comment type="function">
    <text evidence="9 11">Catalyzes the attachment of isoleucine to tRNA(Ile). As IleRS can inadvertently accommodate and process structurally similar amino acids such as valine, to avoid such errors it has two additional distinct tRNA(Ile)-dependent editing activities. One activity is designated as 'pretransfer' editing and involves the hydrolysis of activated Val-AMP. The other activity is designated 'posttransfer' editing and involves deacylation of mischarged Val-tRNA(Ile).</text>
</comment>
<evidence type="ECO:0000313" key="14">
    <source>
        <dbReference type="EMBL" id="RDU61905.1"/>
    </source>
</evidence>
<keyword evidence="15" id="KW-1185">Reference proteome</keyword>
<comment type="caution">
    <text evidence="14">The sequence shown here is derived from an EMBL/GenBank/DDBJ whole genome shotgun (WGS) entry which is preliminary data.</text>
</comment>
<dbReference type="InterPro" id="IPR050081">
    <property type="entry name" value="Ile-tRNA_ligase"/>
</dbReference>
<dbReference type="HAMAP" id="MF_02002">
    <property type="entry name" value="Ile_tRNA_synth_type1"/>
    <property type="match status" value="1"/>
</dbReference>
<evidence type="ECO:0000256" key="4">
    <source>
        <dbReference type="ARBA" id="ARBA00022741"/>
    </source>
</evidence>
<dbReference type="Proteomes" id="UP000256650">
    <property type="component" value="Unassembled WGS sequence"/>
</dbReference>
<reference evidence="14 15" key="1">
    <citation type="submission" date="2018-04" db="EMBL/GenBank/DDBJ databases">
        <title>Novel Campyloabacter and Helicobacter Species and Strains.</title>
        <authorList>
            <person name="Mannion A.J."/>
            <person name="Shen Z."/>
            <person name="Fox J.G."/>
        </authorList>
    </citation>
    <scope>NUCLEOTIDE SEQUENCE [LARGE SCALE GENOMIC DNA]</scope>
    <source>
        <strain evidence="14 15">MIT 99-5101</strain>
    </source>
</reference>
<dbReference type="GO" id="GO:0002161">
    <property type="term" value="F:aminoacyl-tRNA deacylase activity"/>
    <property type="evidence" value="ECO:0007669"/>
    <property type="project" value="InterPro"/>
</dbReference>
<feature type="binding site" evidence="11">
    <location>
        <position position="926"/>
    </location>
    <ligand>
        <name>Zn(2+)</name>
        <dbReference type="ChEBI" id="CHEBI:29105"/>
    </ligand>
</feature>
<evidence type="ECO:0000256" key="7">
    <source>
        <dbReference type="ARBA" id="ARBA00022917"/>
    </source>
</evidence>
<sequence>MDYKDTLALPTTNFPMRGNLPQNEPKTYQLWKSSRIYPTMEQNRKNASVTFNLHDGPPYANGHIHIGHALNKILKDMIVKQHYFQGEKVFYTPGWDCHGLPIEQQVEKKLGKEKKDSLPKIKIRELCRKHAEEFVQIQKNEFLELGIFGDFENPYKTMDFAFEAEIYKALCGVAKKGLLKERSKPVYWSWACQTALAEAEVEYEEKESDSIFVAFPLQEDALQALGTQELGIHKASCVIWTTTPWTLPANSGIALNPEELYALTQDNKIVLASQVEKLAELGIVKNKILKTFHSQILENKHATNPLNGRNSKIILGEHVASNEGSGCVHTAPGHGEDDYFIGLKYDLPMLMPVDDKGCFDETLIKEKLFFNPDEFVGKFIFDTHPRILELLGEHLLLHSKIKHSYPHCWRSHQPVIFRATAQWFILMDEPYTSNGETLRQVALQQIKKTRFYPEHGMHRIYSMIENRPDWCISRQRDWGVPIAFFKDKQSGKVLLDSEILDFVAEIFTKEGCDAWWSKSVEELLPPQHKDKAGHLEKVQHILDVWFDSGSTWKAVLESDKYASGGNPASMYLEGSDQHRGWFHSSLLVSCAIHQCAPYKSILTHGFTMDENGEKMSKSKGNVVAPKDVLKEFGAEILRLWVAQSDYQNDQRISNNILKQVSENYRKIRNTIRFLLANIGTLESLETRHFSQIDLWILKKAQNCFKEVNALFNEYEFSKGLQELNYFLNAELSGIYLDLCKDNLYCNALESKERKAAQNVMALICGRLFGLLAPILTYTINEALNHTTSKALLESCGITKEIQNPNIAVLEVLYQPLPCFEQPKIDFEKLLALRSCFLEQIDSLKKESKIKSTLEVDFITSAKIAEFEELNLWLMVSAVECNKTASNLLVSFTFEGETYHICKAKGHKCPRCWQFIAQEADTPCVRCAGVLADSKKS</sequence>
<dbReference type="InterPro" id="IPR002300">
    <property type="entry name" value="aa-tRNA-synth_Ia"/>
</dbReference>
<evidence type="ECO:0000256" key="8">
    <source>
        <dbReference type="ARBA" id="ARBA00023146"/>
    </source>
</evidence>
<proteinExistence type="inferred from homology"/>
<comment type="catalytic activity">
    <reaction evidence="10 11">
        <text>tRNA(Ile) + L-isoleucine + ATP = L-isoleucyl-tRNA(Ile) + AMP + diphosphate</text>
        <dbReference type="Rhea" id="RHEA:11060"/>
        <dbReference type="Rhea" id="RHEA-COMP:9666"/>
        <dbReference type="Rhea" id="RHEA-COMP:9695"/>
        <dbReference type="ChEBI" id="CHEBI:30616"/>
        <dbReference type="ChEBI" id="CHEBI:33019"/>
        <dbReference type="ChEBI" id="CHEBI:58045"/>
        <dbReference type="ChEBI" id="CHEBI:78442"/>
        <dbReference type="ChEBI" id="CHEBI:78528"/>
        <dbReference type="ChEBI" id="CHEBI:456215"/>
        <dbReference type="EC" id="6.1.1.5"/>
    </reaction>
</comment>
<keyword evidence="8 11" id="KW-0030">Aminoacyl-tRNA synthetase</keyword>
<feature type="binding site" evidence="11">
    <location>
        <position position="908"/>
    </location>
    <ligand>
        <name>Zn(2+)</name>
        <dbReference type="ChEBI" id="CHEBI:29105"/>
    </ligand>
</feature>
<feature type="binding site" evidence="11">
    <location>
        <position position="923"/>
    </location>
    <ligand>
        <name>Zn(2+)</name>
        <dbReference type="ChEBI" id="CHEBI:29105"/>
    </ligand>
</feature>
<feature type="short sequence motif" description="'HIGH' region" evidence="11">
    <location>
        <begin position="58"/>
        <end position="68"/>
    </location>
</feature>
<name>A0A3D8IA34_9HELI</name>